<dbReference type="Pfam" id="PF13489">
    <property type="entry name" value="Methyltransf_23"/>
    <property type="match status" value="1"/>
</dbReference>
<name>A0AAD8XET4_GLOAC</name>
<protein>
    <submittedName>
        <fullName evidence="2">S-adenosyl-L-methionine-dependent methyltransferase</fullName>
    </submittedName>
</protein>
<dbReference type="AlphaFoldDB" id="A0AAD8XET4"/>
<sequence length="373" mass="42866">MFTWSLHQSMDPGHDDLLEEKARWATEVGNGGEYPTRRVQRDGVTTNRTARFLDDQLHVVTSIASSSTSLSSSILDFRLENGRTYHRYKDGKYHIPNDESEADRLDLQHNIFLLTQDNKLGLAPPNDPKSKVERVLDVGTGTGIWAVDFGDEHPGAEVLGMDLSPSMPEFVPPNVKFEVDDLEEPWTYSQPFDYIHSRAMNSSVSDWKAYMKKCFDNLTPGGYFEMQEFDLYLKSDDGTLKPDHAVSKCIDLMYDASVKFGRPYQDVAPLAEVMKEVGFVDVTMHVDKWPTNPWARQRKYKELGIWNNENMTSGVEGFTMAAFTRAHEWKKEEVQVFLIDVRKDLKDRSIHAYWPVYFIYGRKPAEKIEGEQQ</sequence>
<gene>
    <name evidence="2" type="ORF">BDZ83DRAFT_781093</name>
</gene>
<dbReference type="GO" id="GO:0032259">
    <property type="term" value="P:methylation"/>
    <property type="evidence" value="ECO:0007669"/>
    <property type="project" value="UniProtKB-KW"/>
</dbReference>
<dbReference type="SUPFAM" id="SSF53335">
    <property type="entry name" value="S-adenosyl-L-methionine-dependent methyltransferases"/>
    <property type="match status" value="1"/>
</dbReference>
<dbReference type="Gene3D" id="3.40.50.150">
    <property type="entry name" value="Vaccinia Virus protein VP39"/>
    <property type="match status" value="1"/>
</dbReference>
<dbReference type="RefSeq" id="XP_060363746.1">
    <property type="nucleotide sequence ID" value="XM_060515541.1"/>
</dbReference>
<accession>A0AAD8XET4</accession>
<evidence type="ECO:0000256" key="1">
    <source>
        <dbReference type="ARBA" id="ARBA00038158"/>
    </source>
</evidence>
<keyword evidence="2" id="KW-0808">Transferase</keyword>
<keyword evidence="2" id="KW-0489">Methyltransferase</keyword>
<keyword evidence="3" id="KW-1185">Reference proteome</keyword>
<reference evidence="2" key="1">
    <citation type="submission" date="2021-12" db="EMBL/GenBank/DDBJ databases">
        <title>Comparative genomics, transcriptomics and evolutionary studies reveal genomic signatures of adaptation to plant cell wall in hemibiotrophic fungi.</title>
        <authorList>
            <consortium name="DOE Joint Genome Institute"/>
            <person name="Baroncelli R."/>
            <person name="Diaz J.F."/>
            <person name="Benocci T."/>
            <person name="Peng M."/>
            <person name="Battaglia E."/>
            <person name="Haridas S."/>
            <person name="Andreopoulos W."/>
            <person name="Labutti K."/>
            <person name="Pangilinan J."/>
            <person name="Floch G.L."/>
            <person name="Makela M.R."/>
            <person name="Henrissat B."/>
            <person name="Grigoriev I.V."/>
            <person name="Crouch J.A."/>
            <person name="De Vries R.P."/>
            <person name="Sukno S.A."/>
            <person name="Thon M.R."/>
        </authorList>
    </citation>
    <scope>NUCLEOTIDE SEQUENCE</scope>
    <source>
        <strain evidence="2">CBS 112980</strain>
    </source>
</reference>
<organism evidence="2 3">
    <name type="scientific">Glomerella acutata</name>
    <name type="common">Colletotrichum acutatum</name>
    <dbReference type="NCBI Taxonomy" id="27357"/>
    <lineage>
        <taxon>Eukaryota</taxon>
        <taxon>Fungi</taxon>
        <taxon>Dikarya</taxon>
        <taxon>Ascomycota</taxon>
        <taxon>Pezizomycotina</taxon>
        <taxon>Sordariomycetes</taxon>
        <taxon>Hypocreomycetidae</taxon>
        <taxon>Glomerellales</taxon>
        <taxon>Glomerellaceae</taxon>
        <taxon>Colletotrichum</taxon>
        <taxon>Colletotrichum acutatum species complex</taxon>
    </lineage>
</organism>
<comment type="caution">
    <text evidence="2">The sequence shown here is derived from an EMBL/GenBank/DDBJ whole genome shotgun (WGS) entry which is preliminary data.</text>
</comment>
<dbReference type="EMBL" id="JAHMHS010000062">
    <property type="protein sequence ID" value="KAK1723691.1"/>
    <property type="molecule type" value="Genomic_DNA"/>
</dbReference>
<dbReference type="GO" id="GO:0008168">
    <property type="term" value="F:methyltransferase activity"/>
    <property type="evidence" value="ECO:0007669"/>
    <property type="project" value="UniProtKB-KW"/>
</dbReference>
<evidence type="ECO:0000313" key="2">
    <source>
        <dbReference type="EMBL" id="KAK1723691.1"/>
    </source>
</evidence>
<proteinExistence type="inferred from homology"/>
<comment type="similarity">
    <text evidence="1">Belongs to the methyltransferase superfamily. LaeA methyltransferase family.</text>
</comment>
<evidence type="ECO:0000313" key="3">
    <source>
        <dbReference type="Proteomes" id="UP001244207"/>
    </source>
</evidence>
<dbReference type="CDD" id="cd02440">
    <property type="entry name" value="AdoMet_MTases"/>
    <property type="match status" value="1"/>
</dbReference>
<dbReference type="PANTHER" id="PTHR43591">
    <property type="entry name" value="METHYLTRANSFERASE"/>
    <property type="match status" value="1"/>
</dbReference>
<dbReference type="Proteomes" id="UP001244207">
    <property type="component" value="Unassembled WGS sequence"/>
</dbReference>
<dbReference type="GeneID" id="85399439"/>
<dbReference type="PANTHER" id="PTHR43591:SF24">
    <property type="entry name" value="2-METHOXY-6-POLYPRENYL-1,4-BENZOQUINOL METHYLASE, MITOCHONDRIAL"/>
    <property type="match status" value="1"/>
</dbReference>
<dbReference type="InterPro" id="IPR029063">
    <property type="entry name" value="SAM-dependent_MTases_sf"/>
</dbReference>